<dbReference type="EMBL" id="NNAY01001926">
    <property type="protein sequence ID" value="OXU22537.1"/>
    <property type="molecule type" value="Genomic_DNA"/>
</dbReference>
<reference evidence="2 3" key="1">
    <citation type="journal article" date="2017" name="Curr. Biol.">
        <title>The Evolution of Venom by Co-option of Single-Copy Genes.</title>
        <authorList>
            <person name="Martinson E.O."/>
            <person name="Mrinalini"/>
            <person name="Kelkar Y.D."/>
            <person name="Chang C.H."/>
            <person name="Werren J.H."/>
        </authorList>
    </citation>
    <scope>NUCLEOTIDE SEQUENCE [LARGE SCALE GENOMIC DNA]</scope>
    <source>
        <strain evidence="2 3">Alberta</strain>
        <tissue evidence="2">Whole body</tissue>
    </source>
</reference>
<dbReference type="GO" id="GO:0000993">
    <property type="term" value="F:RNA polymerase II complex binding"/>
    <property type="evidence" value="ECO:0007669"/>
    <property type="project" value="InterPro"/>
</dbReference>
<evidence type="ECO:0000313" key="3">
    <source>
        <dbReference type="Proteomes" id="UP000215335"/>
    </source>
</evidence>
<dbReference type="GO" id="GO:0005737">
    <property type="term" value="C:cytoplasm"/>
    <property type="evidence" value="ECO:0007669"/>
    <property type="project" value="TreeGrafter"/>
</dbReference>
<dbReference type="Proteomes" id="UP000215335">
    <property type="component" value="Unassembled WGS sequence"/>
</dbReference>
<sequence length="142" mass="16255">SRVRSAWAWLVNSSRHRQTMLSDMNHGRTCKTTEIVEEYVSSLQDLKTNSKPQINLLTILAEDYIEYASAIVEAVEAHLQKKNVTHLNKFYFTTMLVARITKIGEYGIKKSSLISTLFMKAMSRLMMYVMGTDTQLTISDLL</sequence>
<dbReference type="GO" id="GO:0005849">
    <property type="term" value="C:mRNA cleavage factor complex"/>
    <property type="evidence" value="ECO:0007669"/>
    <property type="project" value="TreeGrafter"/>
</dbReference>
<dbReference type="PANTHER" id="PTHR15921:SF3">
    <property type="entry name" value="PRE-MRNA CLEAVAGE COMPLEX 2 PROTEIN PCF11"/>
    <property type="match status" value="1"/>
</dbReference>
<dbReference type="SUPFAM" id="SSF48464">
    <property type="entry name" value="ENTH/VHS domain"/>
    <property type="match status" value="1"/>
</dbReference>
<accession>A0A232EW22</accession>
<dbReference type="STRING" id="543379.A0A232EW22"/>
<protein>
    <recommendedName>
        <fullName evidence="1">CID domain-containing protein</fullName>
    </recommendedName>
</protein>
<dbReference type="GO" id="GO:0003729">
    <property type="term" value="F:mRNA binding"/>
    <property type="evidence" value="ECO:0007669"/>
    <property type="project" value="InterPro"/>
</dbReference>
<feature type="non-terminal residue" evidence="2">
    <location>
        <position position="1"/>
    </location>
</feature>
<name>A0A232EW22_9HYME</name>
<dbReference type="PANTHER" id="PTHR15921">
    <property type="entry name" value="PRE-MRNA CLEAVAGE COMPLEX II"/>
    <property type="match status" value="1"/>
</dbReference>
<dbReference type="Gene3D" id="1.25.40.90">
    <property type="match status" value="1"/>
</dbReference>
<dbReference type="GO" id="GO:0006369">
    <property type="term" value="P:termination of RNA polymerase II transcription"/>
    <property type="evidence" value="ECO:0007669"/>
    <property type="project" value="InterPro"/>
</dbReference>
<evidence type="ECO:0000313" key="2">
    <source>
        <dbReference type="EMBL" id="OXU22537.1"/>
    </source>
</evidence>
<evidence type="ECO:0000259" key="1">
    <source>
        <dbReference type="PROSITE" id="PS51391"/>
    </source>
</evidence>
<proteinExistence type="predicted"/>
<gene>
    <name evidence="2" type="ORF">TSAR_006322</name>
</gene>
<comment type="caution">
    <text evidence="2">The sequence shown here is derived from an EMBL/GenBank/DDBJ whole genome shotgun (WGS) entry which is preliminary data.</text>
</comment>
<dbReference type="GO" id="GO:0031124">
    <property type="term" value="P:mRNA 3'-end processing"/>
    <property type="evidence" value="ECO:0007669"/>
    <property type="project" value="InterPro"/>
</dbReference>
<organism evidence="2 3">
    <name type="scientific">Trichomalopsis sarcophagae</name>
    <dbReference type="NCBI Taxonomy" id="543379"/>
    <lineage>
        <taxon>Eukaryota</taxon>
        <taxon>Metazoa</taxon>
        <taxon>Ecdysozoa</taxon>
        <taxon>Arthropoda</taxon>
        <taxon>Hexapoda</taxon>
        <taxon>Insecta</taxon>
        <taxon>Pterygota</taxon>
        <taxon>Neoptera</taxon>
        <taxon>Endopterygota</taxon>
        <taxon>Hymenoptera</taxon>
        <taxon>Apocrita</taxon>
        <taxon>Proctotrupomorpha</taxon>
        <taxon>Chalcidoidea</taxon>
        <taxon>Pteromalidae</taxon>
        <taxon>Pteromalinae</taxon>
        <taxon>Trichomalopsis</taxon>
    </lineage>
</organism>
<dbReference type="InterPro" id="IPR006569">
    <property type="entry name" value="CID_dom"/>
</dbReference>
<keyword evidence="3" id="KW-1185">Reference proteome</keyword>
<dbReference type="InterPro" id="IPR045154">
    <property type="entry name" value="PCF11-like"/>
</dbReference>
<dbReference type="InterPro" id="IPR008942">
    <property type="entry name" value="ENTH_VHS"/>
</dbReference>
<dbReference type="AlphaFoldDB" id="A0A232EW22"/>
<dbReference type="PROSITE" id="PS51391">
    <property type="entry name" value="CID"/>
    <property type="match status" value="1"/>
</dbReference>
<feature type="domain" description="CID" evidence="1">
    <location>
        <begin position="31"/>
        <end position="142"/>
    </location>
</feature>